<sequence>MSCKRLRRLPLHVFFTSAEVRRKYRVTPIHYSERSRRGGIFSPSIMLFEMNRQVTSNGKLGSAETQKVYVPVSDRSIENTENNELEVEPQPISHNLDNIVVNSTDGNLQHDECLVDPLQTGNALVLDGINDNVSILNDKIATVVNVNGNISLVEPSIFVSIESKFNEVDNANSTDNIVTSVVLKNHLIMLDNNDGQDCEDVSFSVYNVSQSFGWQSLFVDAAIEFHCAKIHSVSIFYAIQLRSFLSSSRCYFCCCWQKFVEDGAERLSDDLPFLGAVRSQPE</sequence>
<proteinExistence type="predicted"/>
<evidence type="ECO:0000313" key="2">
    <source>
        <dbReference type="Proteomes" id="UP000233837"/>
    </source>
</evidence>
<protein>
    <submittedName>
        <fullName evidence="1">Uncharacterized protein</fullName>
    </submittedName>
</protein>
<reference evidence="1 2" key="1">
    <citation type="journal article" date="2016" name="Sci. Rep.">
        <title>The Dendrobium catenatum Lindl. genome sequence provides insights into polysaccharide synthase, floral development and adaptive evolution.</title>
        <authorList>
            <person name="Zhang G.Q."/>
            <person name="Xu Q."/>
            <person name="Bian C."/>
            <person name="Tsai W.C."/>
            <person name="Yeh C.M."/>
            <person name="Liu K.W."/>
            <person name="Yoshida K."/>
            <person name="Zhang L.S."/>
            <person name="Chang S.B."/>
            <person name="Chen F."/>
            <person name="Shi Y."/>
            <person name="Su Y.Y."/>
            <person name="Zhang Y.Q."/>
            <person name="Chen L.J."/>
            <person name="Yin Y."/>
            <person name="Lin M."/>
            <person name="Huang H."/>
            <person name="Deng H."/>
            <person name="Wang Z.W."/>
            <person name="Zhu S.L."/>
            <person name="Zhao X."/>
            <person name="Deng C."/>
            <person name="Niu S.C."/>
            <person name="Huang J."/>
            <person name="Wang M."/>
            <person name="Liu G.H."/>
            <person name="Yang H.J."/>
            <person name="Xiao X.J."/>
            <person name="Hsiao Y.Y."/>
            <person name="Wu W.L."/>
            <person name="Chen Y.Y."/>
            <person name="Mitsuda N."/>
            <person name="Ohme-Takagi M."/>
            <person name="Luo Y.B."/>
            <person name="Van de Peer Y."/>
            <person name="Liu Z.J."/>
        </authorList>
    </citation>
    <scope>NUCLEOTIDE SEQUENCE [LARGE SCALE GENOMIC DNA]</scope>
    <source>
        <tissue evidence="1">The whole plant</tissue>
    </source>
</reference>
<dbReference type="Proteomes" id="UP000233837">
    <property type="component" value="Unassembled WGS sequence"/>
</dbReference>
<gene>
    <name evidence="1" type="ORF">MA16_Dca009486</name>
</gene>
<dbReference type="AlphaFoldDB" id="A0A2I0X515"/>
<organism evidence="1 2">
    <name type="scientific">Dendrobium catenatum</name>
    <dbReference type="NCBI Taxonomy" id="906689"/>
    <lineage>
        <taxon>Eukaryota</taxon>
        <taxon>Viridiplantae</taxon>
        <taxon>Streptophyta</taxon>
        <taxon>Embryophyta</taxon>
        <taxon>Tracheophyta</taxon>
        <taxon>Spermatophyta</taxon>
        <taxon>Magnoliopsida</taxon>
        <taxon>Liliopsida</taxon>
        <taxon>Asparagales</taxon>
        <taxon>Orchidaceae</taxon>
        <taxon>Epidendroideae</taxon>
        <taxon>Malaxideae</taxon>
        <taxon>Dendrobiinae</taxon>
        <taxon>Dendrobium</taxon>
    </lineage>
</organism>
<name>A0A2I0X515_9ASPA</name>
<keyword evidence="2" id="KW-1185">Reference proteome</keyword>
<accession>A0A2I0X515</accession>
<reference evidence="1 2" key="2">
    <citation type="journal article" date="2017" name="Nature">
        <title>The Apostasia genome and the evolution of orchids.</title>
        <authorList>
            <person name="Zhang G.Q."/>
            <person name="Liu K.W."/>
            <person name="Li Z."/>
            <person name="Lohaus R."/>
            <person name="Hsiao Y.Y."/>
            <person name="Niu S.C."/>
            <person name="Wang J.Y."/>
            <person name="Lin Y.C."/>
            <person name="Xu Q."/>
            <person name="Chen L.J."/>
            <person name="Yoshida K."/>
            <person name="Fujiwara S."/>
            <person name="Wang Z.W."/>
            <person name="Zhang Y.Q."/>
            <person name="Mitsuda N."/>
            <person name="Wang M."/>
            <person name="Liu G.H."/>
            <person name="Pecoraro L."/>
            <person name="Huang H.X."/>
            <person name="Xiao X.J."/>
            <person name="Lin M."/>
            <person name="Wu X.Y."/>
            <person name="Wu W.L."/>
            <person name="Chen Y.Y."/>
            <person name="Chang S.B."/>
            <person name="Sakamoto S."/>
            <person name="Ohme-Takagi M."/>
            <person name="Yagi M."/>
            <person name="Zeng S.J."/>
            <person name="Shen C.Y."/>
            <person name="Yeh C.M."/>
            <person name="Luo Y.B."/>
            <person name="Tsai W.C."/>
            <person name="Van de Peer Y."/>
            <person name="Liu Z.J."/>
        </authorList>
    </citation>
    <scope>NUCLEOTIDE SEQUENCE [LARGE SCALE GENOMIC DNA]</scope>
    <source>
        <tissue evidence="1">The whole plant</tissue>
    </source>
</reference>
<dbReference type="EMBL" id="KZ502146">
    <property type="protein sequence ID" value="PKU83014.1"/>
    <property type="molecule type" value="Genomic_DNA"/>
</dbReference>
<evidence type="ECO:0000313" key="1">
    <source>
        <dbReference type="EMBL" id="PKU83014.1"/>
    </source>
</evidence>